<proteinExistence type="predicted"/>
<dbReference type="EMBL" id="ML213624">
    <property type="protein sequence ID" value="TFK35126.1"/>
    <property type="molecule type" value="Genomic_DNA"/>
</dbReference>
<evidence type="ECO:0000313" key="1">
    <source>
        <dbReference type="EMBL" id="TFK35126.1"/>
    </source>
</evidence>
<dbReference type="AlphaFoldDB" id="A0A5C3LSS5"/>
<protein>
    <recommendedName>
        <fullName evidence="3">F-box domain-containing protein</fullName>
    </recommendedName>
</protein>
<keyword evidence="2" id="KW-1185">Reference proteome</keyword>
<reference evidence="1 2" key="1">
    <citation type="journal article" date="2019" name="Nat. Ecol. Evol.">
        <title>Megaphylogeny resolves global patterns of mushroom evolution.</title>
        <authorList>
            <person name="Varga T."/>
            <person name="Krizsan K."/>
            <person name="Foldi C."/>
            <person name="Dima B."/>
            <person name="Sanchez-Garcia M."/>
            <person name="Sanchez-Ramirez S."/>
            <person name="Szollosi G.J."/>
            <person name="Szarkandi J.G."/>
            <person name="Papp V."/>
            <person name="Albert L."/>
            <person name="Andreopoulos W."/>
            <person name="Angelini C."/>
            <person name="Antonin V."/>
            <person name="Barry K.W."/>
            <person name="Bougher N.L."/>
            <person name="Buchanan P."/>
            <person name="Buyck B."/>
            <person name="Bense V."/>
            <person name="Catcheside P."/>
            <person name="Chovatia M."/>
            <person name="Cooper J."/>
            <person name="Damon W."/>
            <person name="Desjardin D."/>
            <person name="Finy P."/>
            <person name="Geml J."/>
            <person name="Haridas S."/>
            <person name="Hughes K."/>
            <person name="Justo A."/>
            <person name="Karasinski D."/>
            <person name="Kautmanova I."/>
            <person name="Kiss B."/>
            <person name="Kocsube S."/>
            <person name="Kotiranta H."/>
            <person name="LaButti K.M."/>
            <person name="Lechner B.E."/>
            <person name="Liimatainen K."/>
            <person name="Lipzen A."/>
            <person name="Lukacs Z."/>
            <person name="Mihaltcheva S."/>
            <person name="Morgado L.N."/>
            <person name="Niskanen T."/>
            <person name="Noordeloos M.E."/>
            <person name="Ohm R.A."/>
            <person name="Ortiz-Santana B."/>
            <person name="Ovrebo C."/>
            <person name="Racz N."/>
            <person name="Riley R."/>
            <person name="Savchenko A."/>
            <person name="Shiryaev A."/>
            <person name="Soop K."/>
            <person name="Spirin V."/>
            <person name="Szebenyi C."/>
            <person name="Tomsovsky M."/>
            <person name="Tulloss R.E."/>
            <person name="Uehling J."/>
            <person name="Grigoriev I.V."/>
            <person name="Vagvolgyi C."/>
            <person name="Papp T."/>
            <person name="Martin F.M."/>
            <person name="Miettinen O."/>
            <person name="Hibbett D.S."/>
            <person name="Nagy L.G."/>
        </authorList>
    </citation>
    <scope>NUCLEOTIDE SEQUENCE [LARGE SCALE GENOMIC DNA]</scope>
    <source>
        <strain evidence="1 2">CBS 166.37</strain>
    </source>
</reference>
<name>A0A5C3LSS5_9AGAR</name>
<organism evidence="1 2">
    <name type="scientific">Crucibulum laeve</name>
    <dbReference type="NCBI Taxonomy" id="68775"/>
    <lineage>
        <taxon>Eukaryota</taxon>
        <taxon>Fungi</taxon>
        <taxon>Dikarya</taxon>
        <taxon>Basidiomycota</taxon>
        <taxon>Agaricomycotina</taxon>
        <taxon>Agaricomycetes</taxon>
        <taxon>Agaricomycetidae</taxon>
        <taxon>Agaricales</taxon>
        <taxon>Agaricineae</taxon>
        <taxon>Nidulariaceae</taxon>
        <taxon>Crucibulum</taxon>
    </lineage>
</organism>
<sequence>MSITAVFPTETWIQIVSYACAESGLSGRALSLTCWALHDITEPEKLYSVALVNPKQILKFALFLEENPNRRSVTHLFLASPNPYLTTTSLDEVLIRSLNALELVDSPEQPVPSVFGSPSHIGPTSSISPSSNTQLKVDMLSIEKAVWHVVKLVAPSLRTLHAHFTFLHLPLFFDPVRLLHLQELTFYGIFTLSRDTRENLPALRRLEVGNFPPQRGIPVIQYISKKAPLLTHLYFPHRLLTHINDELLGWLNGTIEESWKDGISTSPKVFVEVDSRELLKRINDHGPRDPRVLLVERSISWIDIPRAEKNWRDRAAGSDGRWRIPGA</sequence>
<dbReference type="Proteomes" id="UP000308652">
    <property type="component" value="Unassembled WGS sequence"/>
</dbReference>
<gene>
    <name evidence="1" type="ORF">BDQ12DRAFT_324382</name>
</gene>
<evidence type="ECO:0000313" key="2">
    <source>
        <dbReference type="Proteomes" id="UP000308652"/>
    </source>
</evidence>
<accession>A0A5C3LSS5</accession>
<evidence type="ECO:0008006" key="3">
    <source>
        <dbReference type="Google" id="ProtNLM"/>
    </source>
</evidence>
<dbReference type="OrthoDB" id="2748701at2759"/>